<evidence type="ECO:0000256" key="8">
    <source>
        <dbReference type="SAM" id="Coils"/>
    </source>
</evidence>
<evidence type="ECO:0000313" key="10">
    <source>
        <dbReference type="EMBL" id="SDY69587.1"/>
    </source>
</evidence>
<evidence type="ECO:0000256" key="4">
    <source>
        <dbReference type="ARBA" id="ARBA00022452"/>
    </source>
</evidence>
<keyword evidence="11" id="KW-1185">Reference proteome</keyword>
<evidence type="ECO:0000256" key="9">
    <source>
        <dbReference type="SAM" id="SignalP"/>
    </source>
</evidence>
<evidence type="ECO:0000256" key="2">
    <source>
        <dbReference type="ARBA" id="ARBA00007613"/>
    </source>
</evidence>
<dbReference type="STRING" id="415015.SAMN05660462_00664"/>
<keyword evidence="6" id="KW-0472">Membrane</keyword>
<gene>
    <name evidence="10" type="ORF">SAMN05660462_00664</name>
</gene>
<comment type="subcellular location">
    <subcellularLocation>
        <location evidence="1">Cell outer membrane</location>
    </subcellularLocation>
</comment>
<dbReference type="Pfam" id="PF02321">
    <property type="entry name" value="OEP"/>
    <property type="match status" value="1"/>
</dbReference>
<keyword evidence="9" id="KW-0732">Signal</keyword>
<dbReference type="InterPro" id="IPR003423">
    <property type="entry name" value="OMP_efflux"/>
</dbReference>
<dbReference type="EMBL" id="FNQE01000005">
    <property type="protein sequence ID" value="SDY69587.1"/>
    <property type="molecule type" value="Genomic_DNA"/>
</dbReference>
<dbReference type="GO" id="GO:1990281">
    <property type="term" value="C:efflux pump complex"/>
    <property type="evidence" value="ECO:0007669"/>
    <property type="project" value="TreeGrafter"/>
</dbReference>
<evidence type="ECO:0000256" key="5">
    <source>
        <dbReference type="ARBA" id="ARBA00022692"/>
    </source>
</evidence>
<evidence type="ECO:0000256" key="1">
    <source>
        <dbReference type="ARBA" id="ARBA00004442"/>
    </source>
</evidence>
<comment type="similarity">
    <text evidence="2">Belongs to the outer membrane factor (OMF) (TC 1.B.17) family.</text>
</comment>
<keyword evidence="4" id="KW-1134">Transmembrane beta strand</keyword>
<dbReference type="Gene3D" id="1.20.1600.10">
    <property type="entry name" value="Outer membrane efflux proteins (OEP)"/>
    <property type="match status" value="2"/>
</dbReference>
<proteinExistence type="inferred from homology"/>
<dbReference type="InterPro" id="IPR051906">
    <property type="entry name" value="TolC-like"/>
</dbReference>
<evidence type="ECO:0000256" key="6">
    <source>
        <dbReference type="ARBA" id="ARBA00023136"/>
    </source>
</evidence>
<keyword evidence="3" id="KW-0813">Transport</keyword>
<name>A0A1H3LYH6_9FIRM</name>
<dbReference type="OrthoDB" id="1949384at2"/>
<dbReference type="RefSeq" id="WP_091727196.1">
    <property type="nucleotide sequence ID" value="NZ_FNQE01000005.1"/>
</dbReference>
<feature type="coiled-coil region" evidence="8">
    <location>
        <begin position="327"/>
        <end position="354"/>
    </location>
</feature>
<feature type="signal peptide" evidence="9">
    <location>
        <begin position="1"/>
        <end position="21"/>
    </location>
</feature>
<dbReference type="GO" id="GO:0015562">
    <property type="term" value="F:efflux transmembrane transporter activity"/>
    <property type="evidence" value="ECO:0007669"/>
    <property type="project" value="InterPro"/>
</dbReference>
<keyword evidence="5" id="KW-0812">Transmembrane</keyword>
<dbReference type="AlphaFoldDB" id="A0A1H3LYH6"/>
<reference evidence="11" key="1">
    <citation type="submission" date="2016-10" db="EMBL/GenBank/DDBJ databases">
        <authorList>
            <person name="Varghese N."/>
            <person name="Submissions S."/>
        </authorList>
    </citation>
    <scope>NUCLEOTIDE SEQUENCE [LARGE SCALE GENOMIC DNA]</scope>
    <source>
        <strain evidence="11">DSM 21650</strain>
    </source>
</reference>
<protein>
    <submittedName>
        <fullName evidence="10">Outer membrane protein TolC</fullName>
    </submittedName>
</protein>
<dbReference type="PANTHER" id="PTHR30026:SF20">
    <property type="entry name" value="OUTER MEMBRANE PROTEIN TOLC"/>
    <property type="match status" value="1"/>
</dbReference>
<dbReference type="PANTHER" id="PTHR30026">
    <property type="entry name" value="OUTER MEMBRANE PROTEIN TOLC"/>
    <property type="match status" value="1"/>
</dbReference>
<sequence length="404" mass="46328">MRRFMSFVLAVVMLFSIGAVAYAEGNSVNEVKENKEIELSLKQAIEYALEHSRDVKIQDLDMKRTELKYEQDRSVIRGLDGIEDVSSINYDLIPDGPDKPSYEDFRESQKSIPTYELHLLELGVLDRQLKLSRQISIWNKEIKENEIKFNVEKAYFDLLQSEKDLEIAREGLELVNRQYEQSKKMYELGTISRQQLLSVELAVSQAQSGLDMATMGYELQKMSFNNTLGLPLDQKVKLTDKIEYKEHEEISLEESIQAAKENSAMLKVSQEGFELSELTFKAVKARHSTPNQYKYREQEIAVEQAAKNLDMAKNGVEMSVRAAYYSLITAEKQIKTYEKAVENAQKAYELTELSYELGQNTANDVTKARIDLMDAKKNLSKQIHAYNLALLDYKYSIGLGKNTI</sequence>
<keyword evidence="7" id="KW-0998">Cell outer membrane</keyword>
<dbReference type="SUPFAM" id="SSF56954">
    <property type="entry name" value="Outer membrane efflux proteins (OEP)"/>
    <property type="match status" value="1"/>
</dbReference>
<evidence type="ECO:0000313" key="11">
    <source>
        <dbReference type="Proteomes" id="UP000198625"/>
    </source>
</evidence>
<keyword evidence="8" id="KW-0175">Coiled coil</keyword>
<dbReference type="Proteomes" id="UP000198625">
    <property type="component" value="Unassembled WGS sequence"/>
</dbReference>
<organism evidence="10 11">
    <name type="scientific">Proteiniborus ethanoligenes</name>
    <dbReference type="NCBI Taxonomy" id="415015"/>
    <lineage>
        <taxon>Bacteria</taxon>
        <taxon>Bacillati</taxon>
        <taxon>Bacillota</taxon>
        <taxon>Clostridia</taxon>
        <taxon>Eubacteriales</taxon>
        <taxon>Proteiniborus</taxon>
    </lineage>
</organism>
<evidence type="ECO:0000256" key="7">
    <source>
        <dbReference type="ARBA" id="ARBA00023237"/>
    </source>
</evidence>
<dbReference type="GO" id="GO:0015288">
    <property type="term" value="F:porin activity"/>
    <property type="evidence" value="ECO:0007669"/>
    <property type="project" value="TreeGrafter"/>
</dbReference>
<dbReference type="GO" id="GO:0009279">
    <property type="term" value="C:cell outer membrane"/>
    <property type="evidence" value="ECO:0007669"/>
    <property type="project" value="UniProtKB-SubCell"/>
</dbReference>
<accession>A0A1H3LYH6</accession>
<evidence type="ECO:0000256" key="3">
    <source>
        <dbReference type="ARBA" id="ARBA00022448"/>
    </source>
</evidence>
<feature type="chain" id="PRO_5039603100" evidence="9">
    <location>
        <begin position="22"/>
        <end position="404"/>
    </location>
</feature>